<comment type="catalytic activity">
    <reaction evidence="1 5">
        <text>uridine(55) in tRNA = pseudouridine(55) in tRNA</text>
        <dbReference type="Rhea" id="RHEA:42532"/>
        <dbReference type="Rhea" id="RHEA-COMP:10101"/>
        <dbReference type="Rhea" id="RHEA-COMP:10102"/>
        <dbReference type="ChEBI" id="CHEBI:65314"/>
        <dbReference type="ChEBI" id="CHEBI:65315"/>
        <dbReference type="EC" id="5.4.99.25"/>
    </reaction>
</comment>
<comment type="function">
    <text evidence="5">Responsible for synthesis of pseudouridine from uracil-55 in the psi GC loop of transfer RNAs.</text>
</comment>
<reference evidence="7 8" key="1">
    <citation type="submission" date="2018-11" db="EMBL/GenBank/DDBJ databases">
        <title>Clostridium sp. nov., a member of the family Erysipelotrichaceae isolated from pig faeces.</title>
        <authorList>
            <person name="Chang Y.-H."/>
        </authorList>
    </citation>
    <scope>NUCLEOTIDE SEQUENCE [LARGE SCALE GENOMIC DNA]</scope>
    <source>
        <strain evidence="7 8">YH-panp20</strain>
    </source>
</reference>
<dbReference type="GO" id="GO:1990481">
    <property type="term" value="P:mRNA pseudouridine synthesis"/>
    <property type="evidence" value="ECO:0007669"/>
    <property type="project" value="TreeGrafter"/>
</dbReference>
<dbReference type="InterPro" id="IPR020103">
    <property type="entry name" value="PsdUridine_synth_cat_dom_sf"/>
</dbReference>
<dbReference type="PANTHER" id="PTHR13767">
    <property type="entry name" value="TRNA-PSEUDOURIDINE SYNTHASE"/>
    <property type="match status" value="1"/>
</dbReference>
<dbReference type="CDD" id="cd02573">
    <property type="entry name" value="PseudoU_synth_EcTruB"/>
    <property type="match status" value="1"/>
</dbReference>
<evidence type="ECO:0000256" key="5">
    <source>
        <dbReference type="HAMAP-Rule" id="MF_01080"/>
    </source>
</evidence>
<organism evidence="7 8">
    <name type="scientific">Absicoccus porci</name>
    <dbReference type="NCBI Taxonomy" id="2486576"/>
    <lineage>
        <taxon>Bacteria</taxon>
        <taxon>Bacillati</taxon>
        <taxon>Bacillota</taxon>
        <taxon>Erysipelotrichia</taxon>
        <taxon>Erysipelotrichales</taxon>
        <taxon>Erysipelotrichaceae</taxon>
        <taxon>Absicoccus</taxon>
    </lineage>
</organism>
<dbReference type="NCBIfam" id="TIGR00431">
    <property type="entry name" value="TruB"/>
    <property type="match status" value="1"/>
</dbReference>
<dbReference type="InterPro" id="IPR014780">
    <property type="entry name" value="tRNA_psdUridine_synth_TruB"/>
</dbReference>
<dbReference type="GO" id="GO:0160148">
    <property type="term" value="F:tRNA pseudouridine(55) synthase activity"/>
    <property type="evidence" value="ECO:0007669"/>
    <property type="project" value="UniProtKB-EC"/>
</dbReference>
<dbReference type="EC" id="5.4.99.25" evidence="5"/>
<evidence type="ECO:0000256" key="1">
    <source>
        <dbReference type="ARBA" id="ARBA00000385"/>
    </source>
</evidence>
<evidence type="ECO:0000313" key="8">
    <source>
        <dbReference type="Proteomes" id="UP000276568"/>
    </source>
</evidence>
<protein>
    <recommendedName>
        <fullName evidence="5">tRNA pseudouridine synthase B</fullName>
        <ecNumber evidence="5">5.4.99.25</ecNumber>
    </recommendedName>
    <alternativeName>
        <fullName evidence="5">tRNA pseudouridine(55) synthase</fullName>
        <shortName evidence="5">Psi55 synthase</shortName>
    </alternativeName>
    <alternativeName>
        <fullName evidence="5">tRNA pseudouridylate synthase</fullName>
    </alternativeName>
    <alternativeName>
        <fullName evidence="5">tRNA-uridine isomerase</fullName>
    </alternativeName>
</protein>
<evidence type="ECO:0000256" key="2">
    <source>
        <dbReference type="ARBA" id="ARBA00005642"/>
    </source>
</evidence>
<dbReference type="InterPro" id="IPR002501">
    <property type="entry name" value="PsdUridine_synth_N"/>
</dbReference>
<proteinExistence type="inferred from homology"/>
<evidence type="ECO:0000256" key="3">
    <source>
        <dbReference type="ARBA" id="ARBA00022694"/>
    </source>
</evidence>
<name>A0A3N0I3U7_9FIRM</name>
<keyword evidence="4 5" id="KW-0413">Isomerase</keyword>
<dbReference type="EMBL" id="RJQC01000001">
    <property type="protein sequence ID" value="RNM31587.1"/>
    <property type="molecule type" value="Genomic_DNA"/>
</dbReference>
<evidence type="ECO:0000256" key="4">
    <source>
        <dbReference type="ARBA" id="ARBA00023235"/>
    </source>
</evidence>
<accession>A0A3N0I3U7</accession>
<dbReference type="Gene3D" id="3.30.2350.10">
    <property type="entry name" value="Pseudouridine synthase"/>
    <property type="match status" value="1"/>
</dbReference>
<dbReference type="Proteomes" id="UP000276568">
    <property type="component" value="Unassembled WGS sequence"/>
</dbReference>
<dbReference type="SUPFAM" id="SSF55120">
    <property type="entry name" value="Pseudouridine synthase"/>
    <property type="match status" value="1"/>
</dbReference>
<gene>
    <name evidence="5 7" type="primary">truB</name>
    <name evidence="7" type="ORF">EDX97_03235</name>
</gene>
<dbReference type="HAMAP" id="MF_01080">
    <property type="entry name" value="TruB_bact"/>
    <property type="match status" value="1"/>
</dbReference>
<keyword evidence="3 5" id="KW-0819">tRNA processing</keyword>
<feature type="domain" description="Pseudouridine synthase II N-terminal" evidence="6">
    <location>
        <begin position="23"/>
        <end position="165"/>
    </location>
</feature>
<dbReference type="AlphaFoldDB" id="A0A3N0I3U7"/>
<dbReference type="PANTHER" id="PTHR13767:SF2">
    <property type="entry name" value="PSEUDOURIDYLATE SYNTHASE TRUB1"/>
    <property type="match status" value="1"/>
</dbReference>
<dbReference type="Pfam" id="PF01509">
    <property type="entry name" value="TruB_N"/>
    <property type="match status" value="1"/>
</dbReference>
<dbReference type="OrthoDB" id="9802309at2"/>
<dbReference type="RefSeq" id="WP_128519750.1">
    <property type="nucleotide sequence ID" value="NZ_JALFCT010000029.1"/>
</dbReference>
<evidence type="ECO:0000259" key="6">
    <source>
        <dbReference type="Pfam" id="PF01509"/>
    </source>
</evidence>
<sequence length="275" mass="31072">MDGILIINKPKGMTSHDVISRLRKLYHQKKFGHTGTLDPDATGVLVVLCGKACKINQFLADTDKKYIAKIQLGYSTTTDDIHGDVLDRKPIDENFDFDSVISSFQGPCHQRVPMTSNKKVNGMKLLDYQRKGLPVPEVYQDVMIYAIKPLEDLSFEIACSSGTYVRSICRDFGPLTNNLSCMASLVRTQVGRFTLSQAQDLDNLANGEKPVLYSIRSVLDHLPMIAYPDIHAIYQGKTIHLDTDYDRVCIVENKEPIAIYDRIEEDIFHSKRGLW</sequence>
<dbReference type="GO" id="GO:0003723">
    <property type="term" value="F:RNA binding"/>
    <property type="evidence" value="ECO:0007669"/>
    <property type="project" value="InterPro"/>
</dbReference>
<comment type="similarity">
    <text evidence="2 5">Belongs to the pseudouridine synthase TruB family. Type 1 subfamily.</text>
</comment>
<comment type="caution">
    <text evidence="7">The sequence shown here is derived from an EMBL/GenBank/DDBJ whole genome shotgun (WGS) entry which is preliminary data.</text>
</comment>
<evidence type="ECO:0000313" key="7">
    <source>
        <dbReference type="EMBL" id="RNM31587.1"/>
    </source>
</evidence>
<keyword evidence="8" id="KW-1185">Reference proteome</keyword>
<dbReference type="GO" id="GO:0031119">
    <property type="term" value="P:tRNA pseudouridine synthesis"/>
    <property type="evidence" value="ECO:0007669"/>
    <property type="project" value="UniProtKB-UniRule"/>
</dbReference>
<feature type="active site" description="Nucleophile" evidence="5">
    <location>
        <position position="38"/>
    </location>
</feature>